<proteinExistence type="predicted"/>
<dbReference type="Gene3D" id="1.10.10.10">
    <property type="entry name" value="Winged helix-like DNA-binding domain superfamily/Winged helix DNA-binding domain"/>
    <property type="match status" value="1"/>
</dbReference>
<accession>A0ABT6S1S6</accession>
<dbReference type="InterPro" id="IPR010982">
    <property type="entry name" value="Lambda_DNA-bd_dom_sf"/>
</dbReference>
<keyword evidence="3" id="KW-0238">DNA-binding</keyword>
<evidence type="ECO:0000313" key="8">
    <source>
        <dbReference type="Proteomes" id="UP001224661"/>
    </source>
</evidence>
<comment type="caution">
    <text evidence="7">The sequence shown here is derived from an EMBL/GenBank/DDBJ whole genome shotgun (WGS) entry which is preliminary data.</text>
</comment>
<keyword evidence="8" id="KW-1185">Reference proteome</keyword>
<evidence type="ECO:0000256" key="4">
    <source>
        <dbReference type="ARBA" id="ARBA00023163"/>
    </source>
</evidence>
<dbReference type="InterPro" id="IPR013324">
    <property type="entry name" value="RNA_pol_sigma_r3/r4-like"/>
</dbReference>
<evidence type="ECO:0000256" key="2">
    <source>
        <dbReference type="ARBA" id="ARBA00023082"/>
    </source>
</evidence>
<evidence type="ECO:0000259" key="6">
    <source>
        <dbReference type="Pfam" id="PF04545"/>
    </source>
</evidence>
<evidence type="ECO:0000256" key="1">
    <source>
        <dbReference type="ARBA" id="ARBA00023015"/>
    </source>
</evidence>
<gene>
    <name evidence="7" type="ORF">QIS99_31220</name>
</gene>
<dbReference type="EMBL" id="JASCIR010000058">
    <property type="protein sequence ID" value="MDI3390633.1"/>
    <property type="molecule type" value="Genomic_DNA"/>
</dbReference>
<reference evidence="7 8" key="1">
    <citation type="submission" date="2023-05" db="EMBL/GenBank/DDBJ databases">
        <title>Draft genome sequence of Streptomyces sp. B-S-A8 isolated from a cave soil in Thailand.</title>
        <authorList>
            <person name="Chamroensaksri N."/>
            <person name="Muangham S."/>
        </authorList>
    </citation>
    <scope>NUCLEOTIDE SEQUENCE [LARGE SCALE GENOMIC DNA]</scope>
    <source>
        <strain evidence="7 8">B-S-A8</strain>
    </source>
</reference>
<keyword evidence="4" id="KW-0804">Transcription</keyword>
<dbReference type="RefSeq" id="WP_282517117.1">
    <property type="nucleotide sequence ID" value="NZ_JASCIR010000058.1"/>
</dbReference>
<dbReference type="SUPFAM" id="SSF47413">
    <property type="entry name" value="lambda repressor-like DNA-binding domains"/>
    <property type="match status" value="1"/>
</dbReference>
<dbReference type="Pfam" id="PF04545">
    <property type="entry name" value="Sigma70_r4"/>
    <property type="match status" value="1"/>
</dbReference>
<dbReference type="PANTHER" id="PTHR43133:SF8">
    <property type="entry name" value="RNA POLYMERASE SIGMA FACTOR HI_1459-RELATED"/>
    <property type="match status" value="1"/>
</dbReference>
<keyword evidence="2" id="KW-0731">Sigma factor</keyword>
<dbReference type="Proteomes" id="UP001224661">
    <property type="component" value="Unassembled WGS sequence"/>
</dbReference>
<organism evidence="7 8">
    <name type="scientific">Streptomyces solicavernae</name>
    <dbReference type="NCBI Taxonomy" id="3043614"/>
    <lineage>
        <taxon>Bacteria</taxon>
        <taxon>Bacillati</taxon>
        <taxon>Actinomycetota</taxon>
        <taxon>Actinomycetes</taxon>
        <taxon>Kitasatosporales</taxon>
        <taxon>Streptomycetaceae</taxon>
        <taxon>Streptomyces</taxon>
    </lineage>
</organism>
<name>A0ABT6S1S6_9ACTN</name>
<evidence type="ECO:0000256" key="3">
    <source>
        <dbReference type="ARBA" id="ARBA00023125"/>
    </source>
</evidence>
<dbReference type="InterPro" id="IPR036388">
    <property type="entry name" value="WH-like_DNA-bd_sf"/>
</dbReference>
<evidence type="ECO:0000256" key="5">
    <source>
        <dbReference type="SAM" id="MobiDB-lite"/>
    </source>
</evidence>
<protein>
    <submittedName>
        <fullName evidence="7">Sigma-70 family RNA polymerase sigma factor</fullName>
    </submittedName>
</protein>
<dbReference type="InterPro" id="IPR039425">
    <property type="entry name" value="RNA_pol_sigma-70-like"/>
</dbReference>
<keyword evidence="1" id="KW-0805">Transcription regulation</keyword>
<feature type="region of interest" description="Disordered" evidence="5">
    <location>
        <begin position="1"/>
        <end position="21"/>
    </location>
</feature>
<evidence type="ECO:0000313" key="7">
    <source>
        <dbReference type="EMBL" id="MDI3390633.1"/>
    </source>
</evidence>
<sequence length="301" mass="33776">MTNYSSAARGPEPSRPGRKLGPIAANVGTLHRAWLGPIRNRHLDSGRTLIDLSERVPLSKSKLSELMRGVGHYPRWEVLHRLASELNAPHWPLYRLWQQAALDAGKSRDWIEGSTERHTLITTRRPGPPLEFDALRSMVELDYRRYARAFLTEGACKEAIEDAFAILWLSFNEALSSPDTRRFAWLILRSTVMARAMDDTGHPRLEMAAFDTVALKEKEGADLEACAEQLSESLQLFQAISKLPDAQLDVMVLRYLGGLTPQRTSNLLGVPLAAIRSDERHAKRNLERVIRPLPETGGPTS</sequence>
<dbReference type="PANTHER" id="PTHR43133">
    <property type="entry name" value="RNA POLYMERASE ECF-TYPE SIGMA FACTO"/>
    <property type="match status" value="1"/>
</dbReference>
<dbReference type="InterPro" id="IPR007630">
    <property type="entry name" value="RNA_pol_sigma70_r4"/>
</dbReference>
<feature type="domain" description="RNA polymerase sigma-70 region 4" evidence="6">
    <location>
        <begin position="239"/>
        <end position="286"/>
    </location>
</feature>
<dbReference type="SUPFAM" id="SSF88659">
    <property type="entry name" value="Sigma3 and sigma4 domains of RNA polymerase sigma factors"/>
    <property type="match status" value="1"/>
</dbReference>